<evidence type="ECO:0000313" key="2">
    <source>
        <dbReference type="Proteomes" id="UP001304671"/>
    </source>
</evidence>
<accession>A0ABU5QU95</accession>
<comment type="caution">
    <text evidence="1">The sequence shown here is derived from an EMBL/GenBank/DDBJ whole genome shotgun (WGS) entry which is preliminary data.</text>
</comment>
<evidence type="ECO:0008006" key="3">
    <source>
        <dbReference type="Google" id="ProtNLM"/>
    </source>
</evidence>
<reference evidence="1 2" key="1">
    <citation type="submission" date="2023-12" db="EMBL/GenBank/DDBJ databases">
        <title>Novel species of the genus Arcicella isolated from rivers.</title>
        <authorList>
            <person name="Lu H."/>
        </authorList>
    </citation>
    <scope>NUCLEOTIDE SEQUENCE [LARGE SCALE GENOMIC DNA]</scope>
    <source>
        <strain evidence="1 2">LMG 21963</strain>
    </source>
</reference>
<sequence>MKIIIMLSSILMFSCTEERFYREYISKNKVYAFTFNDDSTFRYNYYRLHEYEYSNGKWYQKNKKEIVLNSFLKGNLLKLETEKYTTTKEVINEMFFDFRFNKIKAEDCECTIYLNDKLYTTKRCDSLSVIQEKLPIQSIQLYIFKVNYTDSYRYSLKPLKSATFYPFNVQSNFIKFHIDVEDSYFSYRAFNDIIINLKRNKIYYLNDKNNKITLYKNNPALRDVTKDVSKSR</sequence>
<organism evidence="1 2">
    <name type="scientific">Arcicella aquatica</name>
    <dbReference type="NCBI Taxonomy" id="217141"/>
    <lineage>
        <taxon>Bacteria</taxon>
        <taxon>Pseudomonadati</taxon>
        <taxon>Bacteroidota</taxon>
        <taxon>Cytophagia</taxon>
        <taxon>Cytophagales</taxon>
        <taxon>Flectobacillaceae</taxon>
        <taxon>Arcicella</taxon>
    </lineage>
</organism>
<proteinExistence type="predicted"/>
<evidence type="ECO:0000313" key="1">
    <source>
        <dbReference type="EMBL" id="MEA5260239.1"/>
    </source>
</evidence>
<name>A0ABU5QU95_9BACT</name>
<protein>
    <recommendedName>
        <fullName evidence="3">DKNYY family protein</fullName>
    </recommendedName>
</protein>
<dbReference type="EMBL" id="JAYFUL010000048">
    <property type="protein sequence ID" value="MEA5260239.1"/>
    <property type="molecule type" value="Genomic_DNA"/>
</dbReference>
<gene>
    <name evidence="1" type="ORF">VB264_20745</name>
</gene>
<dbReference type="RefSeq" id="WP_323252570.1">
    <property type="nucleotide sequence ID" value="NZ_JAYFUL010000048.1"/>
</dbReference>
<dbReference type="PROSITE" id="PS51257">
    <property type="entry name" value="PROKAR_LIPOPROTEIN"/>
    <property type="match status" value="1"/>
</dbReference>
<dbReference type="Proteomes" id="UP001304671">
    <property type="component" value="Unassembled WGS sequence"/>
</dbReference>
<keyword evidence="2" id="KW-1185">Reference proteome</keyword>